<dbReference type="Proteomes" id="UP000198847">
    <property type="component" value="Unassembled WGS sequence"/>
</dbReference>
<keyword evidence="1" id="KW-0812">Transmembrane</keyword>
<dbReference type="InterPro" id="IPR032820">
    <property type="entry name" value="ATPase_put"/>
</dbReference>
<reference evidence="2 3" key="1">
    <citation type="submission" date="2016-10" db="EMBL/GenBank/DDBJ databases">
        <authorList>
            <person name="de Groot N.N."/>
        </authorList>
    </citation>
    <scope>NUCLEOTIDE SEQUENCE [LARGE SCALE GENOMIC DNA]</scope>
    <source>
        <strain evidence="2 3">DSM 13305</strain>
    </source>
</reference>
<evidence type="ECO:0000313" key="3">
    <source>
        <dbReference type="Proteomes" id="UP000198847"/>
    </source>
</evidence>
<dbReference type="Pfam" id="PF09527">
    <property type="entry name" value="ATPase_gene1"/>
    <property type="match status" value="1"/>
</dbReference>
<feature type="transmembrane region" description="Helical" evidence="1">
    <location>
        <begin position="45"/>
        <end position="64"/>
    </location>
</feature>
<organism evidence="2 3">
    <name type="scientific">Propionispora vibrioides</name>
    <dbReference type="NCBI Taxonomy" id="112903"/>
    <lineage>
        <taxon>Bacteria</taxon>
        <taxon>Bacillati</taxon>
        <taxon>Bacillota</taxon>
        <taxon>Negativicutes</taxon>
        <taxon>Selenomonadales</taxon>
        <taxon>Sporomusaceae</taxon>
        <taxon>Propionispora</taxon>
    </lineage>
</organism>
<keyword evidence="3" id="KW-1185">Reference proteome</keyword>
<keyword evidence="1" id="KW-1133">Transmembrane helix</keyword>
<gene>
    <name evidence="2" type="ORF">SAMN04490178_10280</name>
</gene>
<evidence type="ECO:0000256" key="1">
    <source>
        <dbReference type="SAM" id="Phobius"/>
    </source>
</evidence>
<protein>
    <submittedName>
        <fullName evidence="2">Putative F0F1-ATPase subunit Ca2+/Mg2+ transporter</fullName>
    </submittedName>
</protein>
<dbReference type="STRING" id="112903.SAMN04490178_10280"/>
<dbReference type="EMBL" id="FODY01000002">
    <property type="protein sequence ID" value="SEO45287.1"/>
    <property type="molecule type" value="Genomic_DNA"/>
</dbReference>
<dbReference type="OrthoDB" id="1683450at2"/>
<accession>A0A1H8PUE3</accession>
<name>A0A1H8PUE3_9FIRM</name>
<dbReference type="AlphaFoldDB" id="A0A1H8PUE3"/>
<feature type="transmembrane region" description="Helical" evidence="1">
    <location>
        <begin position="12"/>
        <end position="33"/>
    </location>
</feature>
<proteinExistence type="predicted"/>
<dbReference type="RefSeq" id="WP_091743798.1">
    <property type="nucleotide sequence ID" value="NZ_FODY01000002.1"/>
</dbReference>
<sequence>MNKKDKQPGFSALGIATTLSFTLVANIAVGIFLGRLLDNWLDCAPWASVAGIVLGMISGLWAIYKKAVKY</sequence>
<keyword evidence="1" id="KW-0472">Membrane</keyword>
<evidence type="ECO:0000313" key="2">
    <source>
        <dbReference type="EMBL" id="SEO45287.1"/>
    </source>
</evidence>